<dbReference type="RefSeq" id="WP_208229867.1">
    <property type="nucleotide sequence ID" value="NZ_CP050854.1"/>
</dbReference>
<dbReference type="InterPro" id="IPR021354">
    <property type="entry name" value="DUF2975"/>
</dbReference>
<feature type="transmembrane region" description="Helical" evidence="1">
    <location>
        <begin position="157"/>
        <end position="173"/>
    </location>
</feature>
<feature type="transmembrane region" description="Helical" evidence="1">
    <location>
        <begin position="12"/>
        <end position="34"/>
    </location>
</feature>
<dbReference type="EMBL" id="CP050854">
    <property type="protein sequence ID" value="QTF07225.1"/>
    <property type="molecule type" value="Genomic_DNA"/>
</dbReference>
<feature type="transmembrane region" description="Helical" evidence="1">
    <location>
        <begin position="119"/>
        <end position="137"/>
    </location>
</feature>
<sequence>MALDRLAVVSHRMAALTLGLVIVMLALNAAVWLFPQLASVEGGAGLAFYLSDRMISIPGLDLTTYPLWQKLGAILLSSIPLLMLTVGLLNLRALFKNYAADDYFSPSSSACMEKMGRSVAIWVALNIVCEPLLSLWLTMREPSGQRLLSLSFDSSGVVALFLSACVIVIARILRQASEINNENQQFV</sequence>
<feature type="transmembrane region" description="Helical" evidence="1">
    <location>
        <begin position="71"/>
        <end position="91"/>
    </location>
</feature>
<name>A0ABX7UPS2_9GAMM</name>
<proteinExistence type="predicted"/>
<evidence type="ECO:0000313" key="3">
    <source>
        <dbReference type="Proteomes" id="UP000671960"/>
    </source>
</evidence>
<keyword evidence="1" id="KW-0812">Transmembrane</keyword>
<keyword evidence="1" id="KW-1133">Transmembrane helix</keyword>
<protein>
    <submittedName>
        <fullName evidence="2">DUF2975 domain-containing protein</fullName>
    </submittedName>
</protein>
<dbReference type="Proteomes" id="UP000671960">
    <property type="component" value="Chromosome"/>
</dbReference>
<keyword evidence="1" id="KW-0472">Membrane</keyword>
<evidence type="ECO:0000313" key="2">
    <source>
        <dbReference type="EMBL" id="QTF07225.1"/>
    </source>
</evidence>
<organism evidence="2 3">
    <name type="scientific">Brenneria izadpanahii</name>
    <dbReference type="NCBI Taxonomy" id="2722756"/>
    <lineage>
        <taxon>Bacteria</taxon>
        <taxon>Pseudomonadati</taxon>
        <taxon>Pseudomonadota</taxon>
        <taxon>Gammaproteobacteria</taxon>
        <taxon>Enterobacterales</taxon>
        <taxon>Pectobacteriaceae</taxon>
        <taxon>Brenneria</taxon>
    </lineage>
</organism>
<gene>
    <name evidence="2" type="ORF">HC231_04225</name>
</gene>
<reference evidence="2 3" key="1">
    <citation type="submission" date="2020-03" db="EMBL/GenBank/DDBJ databases">
        <authorList>
            <person name="Bakhshi Ganjeh M."/>
        </authorList>
    </citation>
    <scope>NUCLEOTIDE SEQUENCE [LARGE SCALE GENOMIC DNA]</scope>
    <source>
        <strain evidence="3">Iran 50</strain>
    </source>
</reference>
<dbReference type="Pfam" id="PF11188">
    <property type="entry name" value="DUF2975"/>
    <property type="match status" value="1"/>
</dbReference>
<evidence type="ECO:0000256" key="1">
    <source>
        <dbReference type="SAM" id="Phobius"/>
    </source>
</evidence>
<keyword evidence="3" id="KW-1185">Reference proteome</keyword>
<accession>A0ABX7UPS2</accession>